<dbReference type="InterPro" id="IPR002347">
    <property type="entry name" value="SDR_fam"/>
</dbReference>
<comment type="similarity">
    <text evidence="1">Belongs to the short-chain dehydrogenases/reductases (SDR) family.</text>
</comment>
<dbReference type="Proteomes" id="UP001642405">
    <property type="component" value="Unassembled WGS sequence"/>
</dbReference>
<evidence type="ECO:0008006" key="5">
    <source>
        <dbReference type="Google" id="ProtNLM"/>
    </source>
</evidence>
<reference evidence="3 4" key="1">
    <citation type="submission" date="2024-01" db="EMBL/GenBank/DDBJ databases">
        <authorList>
            <person name="Allen C."/>
            <person name="Tagirdzhanova G."/>
        </authorList>
    </citation>
    <scope>NUCLEOTIDE SEQUENCE [LARGE SCALE GENOMIC DNA]</scope>
</reference>
<dbReference type="SUPFAM" id="SSF51735">
    <property type="entry name" value="NAD(P)-binding Rossmann-fold domains"/>
    <property type="match status" value="1"/>
</dbReference>
<gene>
    <name evidence="3" type="ORF">SCUCBS95973_008979</name>
</gene>
<dbReference type="Pfam" id="PF13561">
    <property type="entry name" value="adh_short_C2"/>
    <property type="match status" value="1"/>
</dbReference>
<name>A0ABP0CRP3_9PEZI</name>
<proteinExistence type="inferred from homology"/>
<sequence length="255" mass="26677">MSSTQTLRDKVAVVSGSSSGIGLAIAQELASRGAHVVINYPFLDMKDAADAAAASLATSGLAVCADISTVDGPGALIAETVANFGQVDILVNNAALAVNLPFEEQTMDHWDQLVNLNARGTFLLTQATLPHLSGRGGRIVNIVSISARAAPPLQTIYAGTKGMVESFTRVWAKELPPKYGCTVNAVSPGPTMTDGFRAAGEEAMKVLGPTIAATPAAKRMGEPEEIAYAVAFLCEERARWVNGEQLFVNGGLYVD</sequence>
<accession>A0ABP0CRP3</accession>
<keyword evidence="2" id="KW-0560">Oxidoreductase</keyword>
<dbReference type="Gene3D" id="3.40.50.720">
    <property type="entry name" value="NAD(P)-binding Rossmann-like Domain"/>
    <property type="match status" value="1"/>
</dbReference>
<dbReference type="CDD" id="cd05233">
    <property type="entry name" value="SDR_c"/>
    <property type="match status" value="1"/>
</dbReference>
<dbReference type="InterPro" id="IPR036291">
    <property type="entry name" value="NAD(P)-bd_dom_sf"/>
</dbReference>
<evidence type="ECO:0000313" key="4">
    <source>
        <dbReference type="Proteomes" id="UP001642405"/>
    </source>
</evidence>
<dbReference type="PRINTS" id="PR00081">
    <property type="entry name" value="GDHRDH"/>
</dbReference>
<dbReference type="PRINTS" id="PR00080">
    <property type="entry name" value="SDRFAMILY"/>
</dbReference>
<protein>
    <recommendedName>
        <fullName evidence="5">Short chain type dehydrogenase</fullName>
    </recommendedName>
</protein>
<keyword evidence="4" id="KW-1185">Reference proteome</keyword>
<organism evidence="3 4">
    <name type="scientific">Sporothrix curviconia</name>
    <dbReference type="NCBI Taxonomy" id="1260050"/>
    <lineage>
        <taxon>Eukaryota</taxon>
        <taxon>Fungi</taxon>
        <taxon>Dikarya</taxon>
        <taxon>Ascomycota</taxon>
        <taxon>Pezizomycotina</taxon>
        <taxon>Sordariomycetes</taxon>
        <taxon>Sordariomycetidae</taxon>
        <taxon>Ophiostomatales</taxon>
        <taxon>Ophiostomataceae</taxon>
        <taxon>Sporothrix</taxon>
    </lineage>
</organism>
<comment type="caution">
    <text evidence="3">The sequence shown here is derived from an EMBL/GenBank/DDBJ whole genome shotgun (WGS) entry which is preliminary data.</text>
</comment>
<evidence type="ECO:0000256" key="1">
    <source>
        <dbReference type="ARBA" id="ARBA00006484"/>
    </source>
</evidence>
<evidence type="ECO:0000313" key="3">
    <source>
        <dbReference type="EMBL" id="CAK7234566.1"/>
    </source>
</evidence>
<dbReference type="EMBL" id="CAWUHB010000086">
    <property type="protein sequence ID" value="CAK7234566.1"/>
    <property type="molecule type" value="Genomic_DNA"/>
</dbReference>
<dbReference type="PANTHER" id="PTHR48107">
    <property type="entry name" value="NADPH-DEPENDENT ALDEHYDE REDUCTASE-LIKE PROTEIN, CHLOROPLASTIC-RELATED"/>
    <property type="match status" value="1"/>
</dbReference>
<dbReference type="PANTHER" id="PTHR48107:SF7">
    <property type="entry name" value="RE15974P"/>
    <property type="match status" value="1"/>
</dbReference>
<evidence type="ECO:0000256" key="2">
    <source>
        <dbReference type="ARBA" id="ARBA00023002"/>
    </source>
</evidence>